<accession>A0AAE8SIF5</accession>
<dbReference type="Pfam" id="PF14856">
    <property type="entry name" value="Hce2"/>
    <property type="match status" value="1"/>
</dbReference>
<evidence type="ECO:0000313" key="3">
    <source>
        <dbReference type="EMBL" id="SPJ78429.1"/>
    </source>
</evidence>
<dbReference type="Proteomes" id="UP001187734">
    <property type="component" value="Unassembled WGS sequence"/>
</dbReference>
<feature type="domain" description="Ecp2 effector protein-like" evidence="2">
    <location>
        <begin position="60"/>
        <end position="165"/>
    </location>
</feature>
<feature type="signal peptide" evidence="1">
    <location>
        <begin position="1"/>
        <end position="16"/>
    </location>
</feature>
<proteinExistence type="predicted"/>
<name>A0AAE8SIF5_9HYPO</name>
<evidence type="ECO:0000259" key="2">
    <source>
        <dbReference type="Pfam" id="PF14856"/>
    </source>
</evidence>
<comment type="caution">
    <text evidence="3">The sequence shown here is derived from an EMBL/GenBank/DDBJ whole genome shotgun (WGS) entry which is preliminary data.</text>
</comment>
<organism evidence="3 4">
    <name type="scientific">Fusarium torulosum</name>
    <dbReference type="NCBI Taxonomy" id="33205"/>
    <lineage>
        <taxon>Eukaryota</taxon>
        <taxon>Fungi</taxon>
        <taxon>Dikarya</taxon>
        <taxon>Ascomycota</taxon>
        <taxon>Pezizomycotina</taxon>
        <taxon>Sordariomycetes</taxon>
        <taxon>Hypocreomycetidae</taxon>
        <taxon>Hypocreales</taxon>
        <taxon>Nectriaceae</taxon>
        <taxon>Fusarium</taxon>
    </lineage>
</organism>
<dbReference type="InterPro" id="IPR029226">
    <property type="entry name" value="Ecp2-like"/>
</dbReference>
<evidence type="ECO:0000256" key="1">
    <source>
        <dbReference type="SAM" id="SignalP"/>
    </source>
</evidence>
<protein>
    <recommendedName>
        <fullName evidence="2">Ecp2 effector protein-like domain-containing protein</fullName>
    </recommendedName>
</protein>
<sequence>MRFVSLVAVFIGLAAAAPAPVPAATPTKDNMIVVSTAAPCAEEKNSSTYWSAGSHSFSVCDKSSYVARKPAKTTKPADFNDCAALLSTFGSRNGTFSIPRADDGEREYALGDGYVDIVKSGSCAFSVRADKGVKVGDDDVVWIVQKAVLENSAGTDMVARGSVKCATTEDGGGEKGGLYWQVHGIGSTGDY</sequence>
<keyword evidence="1" id="KW-0732">Signal</keyword>
<keyword evidence="4" id="KW-1185">Reference proteome</keyword>
<dbReference type="EMBL" id="ONZP01000229">
    <property type="protein sequence ID" value="SPJ78429.1"/>
    <property type="molecule type" value="Genomic_DNA"/>
</dbReference>
<reference evidence="3" key="1">
    <citation type="submission" date="2018-03" db="EMBL/GenBank/DDBJ databases">
        <authorList>
            <person name="Guldener U."/>
        </authorList>
    </citation>
    <scope>NUCLEOTIDE SEQUENCE</scope>
</reference>
<gene>
    <name evidence="3" type="ORF">FTOL_06818</name>
</gene>
<evidence type="ECO:0000313" key="4">
    <source>
        <dbReference type="Proteomes" id="UP001187734"/>
    </source>
</evidence>
<feature type="chain" id="PRO_5042193943" description="Ecp2 effector protein-like domain-containing protein" evidence="1">
    <location>
        <begin position="17"/>
        <end position="191"/>
    </location>
</feature>
<dbReference type="AlphaFoldDB" id="A0AAE8SIF5"/>